<accession>A0A504YGV4</accession>
<dbReference type="EMBL" id="SUNJ01009467">
    <property type="protein sequence ID" value="TPP60414.1"/>
    <property type="molecule type" value="Genomic_DNA"/>
</dbReference>
<dbReference type="Proteomes" id="UP000316759">
    <property type="component" value="Unassembled WGS sequence"/>
</dbReference>
<name>A0A504YGV4_FASGI</name>
<proteinExistence type="predicted"/>
<sequence length="136" mass="14991">MGAPRMTVVRQVHPGEYCHTGPQSALSKYQPSVLQEELATIEVQLHIGGKHPSGSSQTRLCTIFGCVAYPTTTPPPPKQLVDMNIFLEDLVLDVAGVQRNEIKLKVIQNGKWVQLVAVTYDYLPTAFVKCKKSQEG</sequence>
<evidence type="ECO:0000313" key="1">
    <source>
        <dbReference type="EMBL" id="TPP60414.1"/>
    </source>
</evidence>
<comment type="caution">
    <text evidence="1">The sequence shown here is derived from an EMBL/GenBank/DDBJ whole genome shotgun (WGS) entry which is preliminary data.</text>
</comment>
<keyword evidence="2" id="KW-1185">Reference proteome</keyword>
<dbReference type="AlphaFoldDB" id="A0A504YGV4"/>
<protein>
    <submittedName>
        <fullName evidence="1">Uncharacterized protein</fullName>
    </submittedName>
</protein>
<gene>
    <name evidence="1" type="ORF">FGIG_12072</name>
</gene>
<evidence type="ECO:0000313" key="2">
    <source>
        <dbReference type="Proteomes" id="UP000316759"/>
    </source>
</evidence>
<reference evidence="1 2" key="1">
    <citation type="submission" date="2019-04" db="EMBL/GenBank/DDBJ databases">
        <title>Annotation for the trematode Fasciola gigantica.</title>
        <authorList>
            <person name="Choi Y.-J."/>
        </authorList>
    </citation>
    <scope>NUCLEOTIDE SEQUENCE [LARGE SCALE GENOMIC DNA]</scope>
    <source>
        <strain evidence="1">Uganda_cow_1</strain>
    </source>
</reference>
<organism evidence="1 2">
    <name type="scientific">Fasciola gigantica</name>
    <name type="common">Giant liver fluke</name>
    <dbReference type="NCBI Taxonomy" id="46835"/>
    <lineage>
        <taxon>Eukaryota</taxon>
        <taxon>Metazoa</taxon>
        <taxon>Spiralia</taxon>
        <taxon>Lophotrochozoa</taxon>
        <taxon>Platyhelminthes</taxon>
        <taxon>Trematoda</taxon>
        <taxon>Digenea</taxon>
        <taxon>Plagiorchiida</taxon>
        <taxon>Echinostomata</taxon>
        <taxon>Echinostomatoidea</taxon>
        <taxon>Fasciolidae</taxon>
        <taxon>Fasciola</taxon>
    </lineage>
</organism>